<dbReference type="GO" id="GO:0009969">
    <property type="term" value="P:xyloglucan biosynthetic process"/>
    <property type="evidence" value="ECO:0007669"/>
    <property type="project" value="TreeGrafter"/>
</dbReference>
<dbReference type="Gene3D" id="3.40.50.11350">
    <property type="match status" value="1"/>
</dbReference>
<keyword evidence="5" id="KW-0961">Cell wall biogenesis/degradation</keyword>
<name>A0AAE0G8N6_9CHLO</name>
<dbReference type="GO" id="GO:0016020">
    <property type="term" value="C:membrane"/>
    <property type="evidence" value="ECO:0007669"/>
    <property type="project" value="InterPro"/>
</dbReference>
<evidence type="ECO:0000256" key="4">
    <source>
        <dbReference type="ARBA" id="ARBA00023180"/>
    </source>
</evidence>
<dbReference type="Proteomes" id="UP001190700">
    <property type="component" value="Unassembled WGS sequence"/>
</dbReference>
<dbReference type="AlphaFoldDB" id="A0AAE0G8N6"/>
<comment type="similarity">
    <text evidence="1">Belongs to the glycosyltransferase 37 family.</text>
</comment>
<feature type="non-terminal residue" evidence="6">
    <location>
        <position position="1"/>
    </location>
</feature>
<accession>A0AAE0G8N6</accession>
<evidence type="ECO:0008006" key="8">
    <source>
        <dbReference type="Google" id="ProtNLM"/>
    </source>
</evidence>
<reference evidence="6 7" key="1">
    <citation type="journal article" date="2015" name="Genome Biol. Evol.">
        <title>Comparative Genomics of a Bacterivorous Green Alga Reveals Evolutionary Causalities and Consequences of Phago-Mixotrophic Mode of Nutrition.</title>
        <authorList>
            <person name="Burns J.A."/>
            <person name="Paasch A."/>
            <person name="Narechania A."/>
            <person name="Kim E."/>
        </authorList>
    </citation>
    <scope>NUCLEOTIDE SEQUENCE [LARGE SCALE GENOMIC DNA]</scope>
    <source>
        <strain evidence="6 7">PLY_AMNH</strain>
    </source>
</reference>
<keyword evidence="3" id="KW-0808">Transferase</keyword>
<dbReference type="GO" id="GO:0042546">
    <property type="term" value="P:cell wall biogenesis"/>
    <property type="evidence" value="ECO:0007669"/>
    <property type="project" value="InterPro"/>
</dbReference>
<organism evidence="6 7">
    <name type="scientific">Cymbomonas tetramitiformis</name>
    <dbReference type="NCBI Taxonomy" id="36881"/>
    <lineage>
        <taxon>Eukaryota</taxon>
        <taxon>Viridiplantae</taxon>
        <taxon>Chlorophyta</taxon>
        <taxon>Pyramimonadophyceae</taxon>
        <taxon>Pyramimonadales</taxon>
        <taxon>Pyramimonadaceae</taxon>
        <taxon>Cymbomonas</taxon>
    </lineage>
</organism>
<evidence type="ECO:0000256" key="3">
    <source>
        <dbReference type="ARBA" id="ARBA00022679"/>
    </source>
</evidence>
<keyword evidence="2" id="KW-0328">Glycosyltransferase</keyword>
<dbReference type="EMBL" id="LGRX02008368">
    <property type="protein sequence ID" value="KAK3273614.1"/>
    <property type="molecule type" value="Genomic_DNA"/>
</dbReference>
<evidence type="ECO:0000313" key="7">
    <source>
        <dbReference type="Proteomes" id="UP001190700"/>
    </source>
</evidence>
<keyword evidence="7" id="KW-1185">Reference proteome</keyword>
<evidence type="ECO:0000313" key="6">
    <source>
        <dbReference type="EMBL" id="KAK3273614.1"/>
    </source>
</evidence>
<comment type="caution">
    <text evidence="6">The sequence shown here is derived from an EMBL/GenBank/DDBJ whole genome shotgun (WGS) entry which is preliminary data.</text>
</comment>
<evidence type="ECO:0000256" key="5">
    <source>
        <dbReference type="ARBA" id="ARBA00023316"/>
    </source>
</evidence>
<protein>
    <recommendedName>
        <fullName evidence="8">Fucosyltransferase</fullName>
    </recommendedName>
</protein>
<dbReference type="PANTHER" id="PTHR31889">
    <property type="entry name" value="FUCOSYLTRANSFERASE 2-RELATED"/>
    <property type="match status" value="1"/>
</dbReference>
<evidence type="ECO:0000256" key="2">
    <source>
        <dbReference type="ARBA" id="ARBA00022676"/>
    </source>
</evidence>
<dbReference type="GO" id="GO:0071555">
    <property type="term" value="P:cell wall organization"/>
    <property type="evidence" value="ECO:0007669"/>
    <property type="project" value="UniProtKB-KW"/>
</dbReference>
<dbReference type="PANTHER" id="PTHR31889:SF2">
    <property type="entry name" value="FUCOSYLTRANSFERASE 3"/>
    <property type="match status" value="1"/>
</dbReference>
<keyword evidence="4" id="KW-0325">Glycoprotein</keyword>
<gene>
    <name evidence="6" type="ORF">CYMTET_18155</name>
</gene>
<proteinExistence type="inferred from homology"/>
<dbReference type="GO" id="GO:0008107">
    <property type="term" value="F:galactoside 2-alpha-L-fucosyltransferase activity"/>
    <property type="evidence" value="ECO:0007669"/>
    <property type="project" value="InterPro"/>
</dbReference>
<dbReference type="InterPro" id="IPR004938">
    <property type="entry name" value="XG_FTase"/>
</dbReference>
<evidence type="ECO:0000256" key="1">
    <source>
        <dbReference type="ARBA" id="ARBA00010481"/>
    </source>
</evidence>
<sequence length="441" mass="49680">RLEPPAETEEPEDAADLSLKIFDLSRQIRAAQAALPTELLLALKAYQVRHEKVLQDLAAGRIADEKFLVYTAGLDDGYGNRLPGLVTGFVWALLTNRIFLTEWRDDKTLMPEPAPFGKLFAPGFDNALEFDLDVILKNGTKLPRGTVVRGREVWEQMSEDDLEEKFSEPLIKFYSDDWLYPLLAANPHYADALRTLFPHGRAFNQLGSFLLPLARDLQDKLDDFRDILLPPEKYVIGLHLRLQKVMPDDQGRKTIKAPPPELFFETARLQQLAAGIPNNSTVYYVATETQNAVEAARTWFGERGLQVVFLDDRIKVKRKEHRDAERGSLEALQNAIVELKLLSLADSMIGTFASSYSYVSSSWGNIIPTYIMPDGRYWHAGISEPCFRHASRGHAAKAMHLPDIAYHTACSVSTHRVDVVKAERGKDGRLKVKEAKSAQHV</sequence>
<dbReference type="GO" id="GO:0005794">
    <property type="term" value="C:Golgi apparatus"/>
    <property type="evidence" value="ECO:0007669"/>
    <property type="project" value="TreeGrafter"/>
</dbReference>